<dbReference type="EMBL" id="DTTC01000189">
    <property type="protein sequence ID" value="HIA98122.1"/>
    <property type="molecule type" value="Genomic_DNA"/>
</dbReference>
<dbReference type="InterPro" id="IPR002347">
    <property type="entry name" value="SDR_fam"/>
</dbReference>
<dbReference type="InterPro" id="IPR020904">
    <property type="entry name" value="Sc_DH/Rdtase_CS"/>
</dbReference>
<comment type="caution">
    <text evidence="4">The sequence shown here is derived from an EMBL/GenBank/DDBJ whole genome shotgun (WGS) entry which is preliminary data.</text>
</comment>
<dbReference type="PRINTS" id="PR00081">
    <property type="entry name" value="GDHRDH"/>
</dbReference>
<evidence type="ECO:0000256" key="1">
    <source>
        <dbReference type="ARBA" id="ARBA00006484"/>
    </source>
</evidence>
<dbReference type="Pfam" id="PF00106">
    <property type="entry name" value="adh_short"/>
    <property type="match status" value="1"/>
</dbReference>
<dbReference type="GO" id="GO:0016616">
    <property type="term" value="F:oxidoreductase activity, acting on the CH-OH group of donors, NAD or NADP as acceptor"/>
    <property type="evidence" value="ECO:0007669"/>
    <property type="project" value="UniProtKB-ARBA"/>
</dbReference>
<dbReference type="PRINTS" id="PR00080">
    <property type="entry name" value="SDRFAMILY"/>
</dbReference>
<dbReference type="PANTHER" id="PTHR42901:SF1">
    <property type="entry name" value="ALCOHOL DEHYDROGENASE"/>
    <property type="match status" value="1"/>
</dbReference>
<reference evidence="5" key="1">
    <citation type="journal article" date="2019" name="bioRxiv">
        <title>Genome diversification in globally distributed novel marine Proteobacteria is linked to environmental adaptation.</title>
        <authorList>
            <person name="Zhou Z."/>
            <person name="Tran P.Q."/>
            <person name="Kieft K."/>
            <person name="Anantharaman K."/>
        </authorList>
    </citation>
    <scope>NUCLEOTIDE SEQUENCE [LARGE SCALE GENOMIC DNA]</scope>
</reference>
<evidence type="ECO:0000256" key="3">
    <source>
        <dbReference type="RuleBase" id="RU000363"/>
    </source>
</evidence>
<keyword evidence="2" id="KW-0560">Oxidoreductase</keyword>
<gene>
    <name evidence="4" type="ORF">EYO15_02960</name>
</gene>
<dbReference type="PANTHER" id="PTHR42901">
    <property type="entry name" value="ALCOHOL DEHYDROGENASE"/>
    <property type="match status" value="1"/>
</dbReference>
<dbReference type="Gene3D" id="3.40.50.720">
    <property type="entry name" value="NAD(P)-binding Rossmann-like Domain"/>
    <property type="match status" value="1"/>
</dbReference>
<organism evidence="4 5">
    <name type="scientific">Marine Group III euryarchaeote</name>
    <dbReference type="NCBI Taxonomy" id="2173149"/>
    <lineage>
        <taxon>Archaea</taxon>
        <taxon>Methanobacteriati</taxon>
        <taxon>Thermoplasmatota</taxon>
        <taxon>Thermoplasmata</taxon>
        <taxon>Candidatus Thermoprofundales</taxon>
    </lineage>
</organism>
<dbReference type="InterPro" id="IPR036291">
    <property type="entry name" value="NAD(P)-bd_dom_sf"/>
</dbReference>
<sequence length="236" mass="25633">MTKTALVTGASSGIGRGIAIKFGEEGWEVTLVARRKEKLDSVAEEVEKAGGKAHVFATDLTVKGNPNNAIEFAIERMGKIGTLVNNAGLGRFEMVPEIKDESFQEQFQLNVWACMAMVRSAVPHFQKNGGGQIINIGSIVGYLGISKGSIYSSTKWALRGLNESWREELYPDNIKVCYVGPGFVLTEFNGRKEGGTSEEQEWAMVPADVAHAVHCVATQGPNSDIKEISIQVLDRS</sequence>
<dbReference type="PROSITE" id="PS00061">
    <property type="entry name" value="ADH_SHORT"/>
    <property type="match status" value="1"/>
</dbReference>
<accession>A0A7J4D0E6</accession>
<dbReference type="AlphaFoldDB" id="A0A7J4D0E6"/>
<dbReference type="FunFam" id="3.40.50.720:FF:000047">
    <property type="entry name" value="NADP-dependent L-serine/L-allo-threonine dehydrogenase"/>
    <property type="match status" value="1"/>
</dbReference>
<evidence type="ECO:0000313" key="4">
    <source>
        <dbReference type="EMBL" id="HIA98122.1"/>
    </source>
</evidence>
<name>A0A7J4D0E6_9ARCH</name>
<comment type="similarity">
    <text evidence="1 3">Belongs to the short-chain dehydrogenases/reductases (SDR) family.</text>
</comment>
<dbReference type="CDD" id="cd05233">
    <property type="entry name" value="SDR_c"/>
    <property type="match status" value="1"/>
</dbReference>
<evidence type="ECO:0000256" key="2">
    <source>
        <dbReference type="ARBA" id="ARBA00023002"/>
    </source>
</evidence>
<evidence type="ECO:0000313" key="5">
    <source>
        <dbReference type="Proteomes" id="UP000589132"/>
    </source>
</evidence>
<protein>
    <submittedName>
        <fullName evidence="4">SDR family oxidoreductase</fullName>
    </submittedName>
</protein>
<dbReference type="SUPFAM" id="SSF51735">
    <property type="entry name" value="NAD(P)-binding Rossmann-fold domains"/>
    <property type="match status" value="1"/>
</dbReference>
<dbReference type="Proteomes" id="UP000589132">
    <property type="component" value="Unassembled WGS sequence"/>
</dbReference>
<proteinExistence type="inferred from homology"/>